<evidence type="ECO:0000313" key="1">
    <source>
        <dbReference type="EMBL" id="QPD02647.1"/>
    </source>
</evidence>
<evidence type="ECO:0008006" key="3">
    <source>
        <dbReference type="Google" id="ProtNLM"/>
    </source>
</evidence>
<name>A0A7S8FBD3_9BACT</name>
<reference evidence="1 2" key="1">
    <citation type="journal article" date="2020" name="ISME J.">
        <title>Enrichment and physiological characterization of a novel comammox Nitrospira indicates ammonium inhibition of complete nitrification.</title>
        <authorList>
            <person name="Sakoula D."/>
            <person name="Koch H."/>
            <person name="Frank J."/>
            <person name="Jetten M.S.M."/>
            <person name="van Kessel M.A.H.J."/>
            <person name="Lucker S."/>
        </authorList>
    </citation>
    <scope>NUCLEOTIDE SEQUENCE [LARGE SCALE GENOMIC DNA]</scope>
    <source>
        <strain evidence="1">Comreactor17</strain>
    </source>
</reference>
<gene>
    <name evidence="1" type="ORF">Nkreftii_000421</name>
</gene>
<proteinExistence type="predicted"/>
<dbReference type="KEGG" id="nkf:Nkreftii_000421"/>
<dbReference type="AlphaFoldDB" id="A0A7S8FBD3"/>
<protein>
    <recommendedName>
        <fullName evidence="3">DUF692 domain-containing protein</fullName>
    </recommendedName>
</protein>
<organism evidence="1 2">
    <name type="scientific">Candidatus Nitrospira kreftii</name>
    <dbReference type="NCBI Taxonomy" id="2652173"/>
    <lineage>
        <taxon>Bacteria</taxon>
        <taxon>Pseudomonadati</taxon>
        <taxon>Nitrospirota</taxon>
        <taxon>Nitrospiria</taxon>
        <taxon>Nitrospirales</taxon>
        <taxon>Nitrospiraceae</taxon>
        <taxon>Nitrospira</taxon>
    </lineage>
</organism>
<dbReference type="EMBL" id="CP047423">
    <property type="protein sequence ID" value="QPD02647.1"/>
    <property type="molecule type" value="Genomic_DNA"/>
</dbReference>
<accession>A0A7S8FBD3</accession>
<dbReference type="Pfam" id="PF05114">
    <property type="entry name" value="MbnB_TglH_ChrH"/>
    <property type="match status" value="1"/>
</dbReference>
<dbReference type="Proteomes" id="UP000593737">
    <property type="component" value="Chromosome"/>
</dbReference>
<dbReference type="InterPro" id="IPR007801">
    <property type="entry name" value="MbnB/TglH/ChrH"/>
</dbReference>
<sequence length="492" mass="55883">MTIRGWCHHDFLRRLEAIPRHGLGLSVDIHTPALESLRGALQERHLPLSYLEVFRTTSRALKNMKKGLGDELVAYHGEGLWVTQPDVTETKAFQAALQETVEHLSILQSPWLNHECATKVLAGHYFGTYLPPLYTQSSAEIVSENIRGIQRLLDQHCALENGSTPLLLLEMPPLTYFVAGTLSLPSFFRIVCEQSSCGLVLDVGHLWTVFRYSRASQTQSLVQFVRAFLDEFPMERVVEIHVAGLAIHGSTEPHFSIRAGHTNDDVLPAWIDAHEAPIPSVLFEMLDQILNHPQLISLKGLALEVDTKPIGLIVEEFAEFSRCYASVFNCLPMADKSSLTTEAGLFHEDQTSIRNGQDLSDADHQYVRVLTGKAEPIGPEWKQPWAYGEELGRYRASYLPHEILHWGGELEDMFVESCRRLKEKEMSLDGFVTFWFREPRPLSEAYDFFLLKVERFVEFVREVAPELQSTVNREASELRLAYRFVNESHVVA</sequence>
<dbReference type="Gene3D" id="3.20.20.150">
    <property type="entry name" value="Divalent-metal-dependent TIM barrel enzymes"/>
    <property type="match status" value="1"/>
</dbReference>
<evidence type="ECO:0000313" key="2">
    <source>
        <dbReference type="Proteomes" id="UP000593737"/>
    </source>
</evidence>